<proteinExistence type="predicted"/>
<dbReference type="SMART" id="SM00028">
    <property type="entry name" value="TPR"/>
    <property type="match status" value="5"/>
</dbReference>
<evidence type="ECO:0000256" key="1">
    <source>
        <dbReference type="ARBA" id="ARBA00022737"/>
    </source>
</evidence>
<keyword evidence="2 3" id="KW-0802">TPR repeat</keyword>
<dbReference type="Pfam" id="PF14559">
    <property type="entry name" value="TPR_19"/>
    <property type="match status" value="1"/>
</dbReference>
<dbReference type="InterPro" id="IPR051685">
    <property type="entry name" value="Ycf3/AcsC/BcsC/TPR_MFPF"/>
</dbReference>
<dbReference type="InterPro" id="IPR019734">
    <property type="entry name" value="TPR_rpt"/>
</dbReference>
<evidence type="ECO:0000313" key="6">
    <source>
        <dbReference type="Proteomes" id="UP000029868"/>
    </source>
</evidence>
<feature type="repeat" description="TPR" evidence="3">
    <location>
        <begin position="238"/>
        <end position="271"/>
    </location>
</feature>
<dbReference type="PROSITE" id="PS51257">
    <property type="entry name" value="PROKAR_LIPOPROTEIN"/>
    <property type="match status" value="1"/>
</dbReference>
<feature type="signal peptide" evidence="4">
    <location>
        <begin position="1"/>
        <end position="22"/>
    </location>
</feature>
<dbReference type="AlphaFoldDB" id="A0A099KZ64"/>
<reference evidence="5 6" key="1">
    <citation type="submission" date="2014-08" db="EMBL/GenBank/DDBJ databases">
        <title>Genomic and Phenotypic Diversity of Colwellia psychrerythraea strains from Disparate Marine Basins.</title>
        <authorList>
            <person name="Techtmann S.M."/>
            <person name="Stelling S.C."/>
            <person name="Utturkar S.M."/>
            <person name="Alshibli N."/>
            <person name="Harris A."/>
            <person name="Brown S.D."/>
            <person name="Hazen T.C."/>
        </authorList>
    </citation>
    <scope>NUCLEOTIDE SEQUENCE [LARGE SCALE GENOMIC DNA]</scope>
    <source>
        <strain evidence="5 6">GAB14E</strain>
    </source>
</reference>
<gene>
    <name evidence="5" type="ORF">GAB14E_1808</name>
</gene>
<evidence type="ECO:0000313" key="5">
    <source>
        <dbReference type="EMBL" id="KGJ95896.1"/>
    </source>
</evidence>
<keyword evidence="4" id="KW-0732">Signal</keyword>
<feature type="chain" id="PRO_5001949170" evidence="4">
    <location>
        <begin position="23"/>
        <end position="394"/>
    </location>
</feature>
<dbReference type="Gene3D" id="1.25.40.10">
    <property type="entry name" value="Tetratricopeptide repeat domain"/>
    <property type="match status" value="2"/>
</dbReference>
<dbReference type="PATRIC" id="fig|28229.3.peg.1415"/>
<dbReference type="RefSeq" id="WP_033081508.1">
    <property type="nucleotide sequence ID" value="NZ_JQEC01000014.1"/>
</dbReference>
<name>A0A099KZ64_COLPS</name>
<dbReference type="PANTHER" id="PTHR44943">
    <property type="entry name" value="CELLULOSE SYNTHASE OPERON PROTEIN C"/>
    <property type="match status" value="1"/>
</dbReference>
<evidence type="ECO:0000256" key="4">
    <source>
        <dbReference type="SAM" id="SignalP"/>
    </source>
</evidence>
<dbReference type="PROSITE" id="PS50005">
    <property type="entry name" value="TPR"/>
    <property type="match status" value="1"/>
</dbReference>
<protein>
    <submittedName>
        <fullName evidence="5">Tetratricopeptide TPR_1 repeat-containing protein</fullName>
    </submittedName>
</protein>
<dbReference type="Proteomes" id="UP000029868">
    <property type="component" value="Unassembled WGS sequence"/>
</dbReference>
<evidence type="ECO:0000256" key="3">
    <source>
        <dbReference type="PROSITE-ProRule" id="PRU00339"/>
    </source>
</evidence>
<sequence>MKSSCYGLFLCLPLLLACQSNEIPQANQYTSPVNLYLDSQFQSNTPIIIETEQEVFQLDDEMRAMVQTKLVNNFPANQKARILLKHLFNEENIALSYAGNANVTASQAYHSKVANCMSLTILAYALADEAGMNISFQQVEVPEYWVRNGQYSLVTGHVNLLVKASENVTHRTVWGESATRIDFDPFVAKKHFPSHKIEKHTLLAMFYNNKGAEAMVNDSYVLAYQYLKQATLTDNQFSSSWGNLGILYKLTGEYGMAESAYRHAFRLDSNNLTSLGNLALLLNKQGRFDEAEPIEELIHKARVKNPYYHALLASEAYFNKSYTQALIHFKKAIQLNDEQHEFYFGLAKTYYMQNELNLAKRAMTKAIALTKAKDTQRQYIAKLNFLKFEQTANN</sequence>
<comment type="caution">
    <text evidence="5">The sequence shown here is derived from an EMBL/GenBank/DDBJ whole genome shotgun (WGS) entry which is preliminary data.</text>
</comment>
<dbReference type="OrthoDB" id="5801251at2"/>
<dbReference type="InterPro" id="IPR011990">
    <property type="entry name" value="TPR-like_helical_dom_sf"/>
</dbReference>
<dbReference type="PANTHER" id="PTHR44943:SF8">
    <property type="entry name" value="TPR REPEAT-CONTAINING PROTEIN MJ0263"/>
    <property type="match status" value="1"/>
</dbReference>
<accession>A0A099KZ64</accession>
<evidence type="ECO:0000256" key="2">
    <source>
        <dbReference type="ARBA" id="ARBA00022803"/>
    </source>
</evidence>
<organism evidence="5 6">
    <name type="scientific">Colwellia psychrerythraea</name>
    <name type="common">Vibrio psychroerythus</name>
    <dbReference type="NCBI Taxonomy" id="28229"/>
    <lineage>
        <taxon>Bacteria</taxon>
        <taxon>Pseudomonadati</taxon>
        <taxon>Pseudomonadota</taxon>
        <taxon>Gammaproteobacteria</taxon>
        <taxon>Alteromonadales</taxon>
        <taxon>Colwelliaceae</taxon>
        <taxon>Colwellia</taxon>
    </lineage>
</organism>
<dbReference type="SUPFAM" id="SSF48452">
    <property type="entry name" value="TPR-like"/>
    <property type="match status" value="1"/>
</dbReference>
<dbReference type="EMBL" id="JQEC01000014">
    <property type="protein sequence ID" value="KGJ95896.1"/>
    <property type="molecule type" value="Genomic_DNA"/>
</dbReference>
<keyword evidence="1" id="KW-0677">Repeat</keyword>